<organism evidence="8 9">
    <name type="scientific">Vagococcus allomyrinae</name>
    <dbReference type="NCBI Taxonomy" id="2794353"/>
    <lineage>
        <taxon>Bacteria</taxon>
        <taxon>Bacillati</taxon>
        <taxon>Bacillota</taxon>
        <taxon>Bacilli</taxon>
        <taxon>Lactobacillales</taxon>
        <taxon>Enterococcaceae</taxon>
        <taxon>Vagococcus</taxon>
    </lineage>
</organism>
<dbReference type="SMART" id="SM01134">
    <property type="entry name" value="DeoRC"/>
    <property type="match status" value="1"/>
</dbReference>
<keyword evidence="2" id="KW-0678">Repressor</keyword>
<evidence type="ECO:0000256" key="5">
    <source>
        <dbReference type="ARBA" id="ARBA00023163"/>
    </source>
</evidence>
<evidence type="ECO:0000256" key="3">
    <source>
        <dbReference type="ARBA" id="ARBA00023015"/>
    </source>
</evidence>
<dbReference type="InterPro" id="IPR001034">
    <property type="entry name" value="DeoR_HTH"/>
</dbReference>
<reference evidence="8" key="1">
    <citation type="submission" date="2020-12" db="EMBL/GenBank/DDBJ databases">
        <title>Vagococcus allomyrinae sp. nov. and Enterococcus lavae sp. nov., isolated from the larvae of Allomyrina dichotoma.</title>
        <authorList>
            <person name="Lee S.D."/>
        </authorList>
    </citation>
    <scope>NUCLEOTIDE SEQUENCE</scope>
    <source>
        <strain evidence="8">BWB3-3</strain>
    </source>
</reference>
<feature type="domain" description="HTH deoR-type" evidence="7">
    <location>
        <begin position="2"/>
        <end position="57"/>
    </location>
</feature>
<dbReference type="InterPro" id="IPR014036">
    <property type="entry name" value="DeoR-like_C"/>
</dbReference>
<keyword evidence="9" id="KW-1185">Reference proteome</keyword>
<dbReference type="RefSeq" id="WP_209524927.1">
    <property type="nucleotide sequence ID" value="NZ_JAEEGA010000002.1"/>
</dbReference>
<evidence type="ECO:0000259" key="7">
    <source>
        <dbReference type="PROSITE" id="PS51000"/>
    </source>
</evidence>
<dbReference type="PROSITE" id="PS00894">
    <property type="entry name" value="HTH_DEOR_1"/>
    <property type="match status" value="1"/>
</dbReference>
<evidence type="ECO:0000313" key="9">
    <source>
        <dbReference type="Proteomes" id="UP000674938"/>
    </source>
</evidence>
<dbReference type="Gene3D" id="1.10.10.10">
    <property type="entry name" value="Winged helix-like DNA-binding domain superfamily/Winged helix DNA-binding domain"/>
    <property type="match status" value="1"/>
</dbReference>
<dbReference type="PROSITE" id="PS51000">
    <property type="entry name" value="HTH_DEOR_2"/>
    <property type="match status" value="1"/>
</dbReference>
<evidence type="ECO:0000256" key="6">
    <source>
        <dbReference type="ARBA" id="ARBA00024937"/>
    </source>
</evidence>
<dbReference type="PRINTS" id="PR00037">
    <property type="entry name" value="HTHLACR"/>
</dbReference>
<keyword evidence="5" id="KW-0804">Transcription</keyword>
<sequence>MKINRQEKIMELLQEKKRLKVAFIAEQLQVTEMTVRRDLKEMEQAGVLTRIHGGAKLNEKKELSFSELTHLEKKNIHLQEKKEIAQSISKLIANGETIFLGSGTTIEFVYDYLRVDEARIVTNSIHVFDKFKHDSRFDLILIGGTYRGKTGSFVGTITNDFIETIYVDKVFIGVNAISENYVFNSNEEEGLCQKLILDSAKEKYIVADYSKFNKQDFYRFYSLDDIDYLITDSQLDSETLAAYQQIVTVIN</sequence>
<dbReference type="InterPro" id="IPR050313">
    <property type="entry name" value="Carb_Metab_HTH_regulators"/>
</dbReference>
<keyword evidence="3" id="KW-0805">Transcription regulation</keyword>
<evidence type="ECO:0000256" key="2">
    <source>
        <dbReference type="ARBA" id="ARBA00022491"/>
    </source>
</evidence>
<dbReference type="GO" id="GO:0003677">
    <property type="term" value="F:DNA binding"/>
    <property type="evidence" value="ECO:0007669"/>
    <property type="project" value="UniProtKB-KW"/>
</dbReference>
<evidence type="ECO:0000313" key="8">
    <source>
        <dbReference type="EMBL" id="MBP1040029.1"/>
    </source>
</evidence>
<dbReference type="Pfam" id="PF08220">
    <property type="entry name" value="HTH_DeoR"/>
    <property type="match status" value="1"/>
</dbReference>
<name>A0A940P7S9_9ENTE</name>
<dbReference type="AlphaFoldDB" id="A0A940P7S9"/>
<accession>A0A940P7S9</accession>
<evidence type="ECO:0000256" key="1">
    <source>
        <dbReference type="ARBA" id="ARBA00021390"/>
    </source>
</evidence>
<dbReference type="InterPro" id="IPR018356">
    <property type="entry name" value="Tscrpt_reg_HTH_DeoR_CS"/>
</dbReference>
<gene>
    <name evidence="8" type="ORF">I6N95_03285</name>
</gene>
<comment type="caution">
    <text evidence="8">The sequence shown here is derived from an EMBL/GenBank/DDBJ whole genome shotgun (WGS) entry which is preliminary data.</text>
</comment>
<dbReference type="PANTHER" id="PTHR30363:SF4">
    <property type="entry name" value="GLYCEROL-3-PHOSPHATE REGULON REPRESSOR"/>
    <property type="match status" value="1"/>
</dbReference>
<keyword evidence="4" id="KW-0238">DNA-binding</keyword>
<dbReference type="GO" id="GO:0003700">
    <property type="term" value="F:DNA-binding transcription factor activity"/>
    <property type="evidence" value="ECO:0007669"/>
    <property type="project" value="InterPro"/>
</dbReference>
<dbReference type="Proteomes" id="UP000674938">
    <property type="component" value="Unassembled WGS sequence"/>
</dbReference>
<dbReference type="Gene3D" id="3.40.50.1360">
    <property type="match status" value="1"/>
</dbReference>
<proteinExistence type="predicted"/>
<dbReference type="SUPFAM" id="SSF100950">
    <property type="entry name" value="NagB/RpiA/CoA transferase-like"/>
    <property type="match status" value="1"/>
</dbReference>
<dbReference type="InterPro" id="IPR036390">
    <property type="entry name" value="WH_DNA-bd_sf"/>
</dbReference>
<dbReference type="Pfam" id="PF00455">
    <property type="entry name" value="DeoRC"/>
    <property type="match status" value="1"/>
</dbReference>
<dbReference type="SUPFAM" id="SSF46785">
    <property type="entry name" value="Winged helix' DNA-binding domain"/>
    <property type="match status" value="1"/>
</dbReference>
<dbReference type="SMART" id="SM00420">
    <property type="entry name" value="HTH_DEOR"/>
    <property type="match status" value="1"/>
</dbReference>
<dbReference type="PANTHER" id="PTHR30363">
    <property type="entry name" value="HTH-TYPE TRANSCRIPTIONAL REGULATOR SRLR-RELATED"/>
    <property type="match status" value="1"/>
</dbReference>
<evidence type="ECO:0000256" key="4">
    <source>
        <dbReference type="ARBA" id="ARBA00023125"/>
    </source>
</evidence>
<dbReference type="EMBL" id="JAEEGA010000002">
    <property type="protein sequence ID" value="MBP1040029.1"/>
    <property type="molecule type" value="Genomic_DNA"/>
</dbReference>
<dbReference type="InterPro" id="IPR036388">
    <property type="entry name" value="WH-like_DNA-bd_sf"/>
</dbReference>
<dbReference type="InterPro" id="IPR037171">
    <property type="entry name" value="NagB/RpiA_transferase-like"/>
</dbReference>
<protein>
    <recommendedName>
        <fullName evidence="1">Lactose phosphotransferase system repressor</fullName>
    </recommendedName>
</protein>
<comment type="function">
    <text evidence="6">Repressor of the lactose catabolism operon. Galactose-6-phosphate is the inducer.</text>
</comment>